<dbReference type="AlphaFoldDB" id="A0A1F6E5Q0"/>
<protein>
    <recommendedName>
        <fullName evidence="3">DUF7282 domain-containing protein</fullName>
    </recommendedName>
</protein>
<gene>
    <name evidence="4" type="ORF">A3C20_01430</name>
</gene>
<reference evidence="4 5" key="1">
    <citation type="journal article" date="2016" name="Nat. Commun.">
        <title>Thousands of microbial genomes shed light on interconnected biogeochemical processes in an aquifer system.</title>
        <authorList>
            <person name="Anantharaman K."/>
            <person name="Brown C.T."/>
            <person name="Hug L.A."/>
            <person name="Sharon I."/>
            <person name="Castelle C.J."/>
            <person name="Probst A.J."/>
            <person name="Thomas B.C."/>
            <person name="Singh A."/>
            <person name="Wilkins M.J."/>
            <person name="Karaoz U."/>
            <person name="Brodie E.L."/>
            <person name="Williams K.H."/>
            <person name="Hubbard S.S."/>
            <person name="Banfield J.F."/>
        </authorList>
    </citation>
    <scope>NUCLEOTIDE SEQUENCE [LARGE SCALE GENOMIC DNA]</scope>
</reference>
<evidence type="ECO:0000313" key="4">
    <source>
        <dbReference type="EMBL" id="OGG68986.1"/>
    </source>
</evidence>
<feature type="domain" description="DUF7282" evidence="3">
    <location>
        <begin position="67"/>
        <end position="146"/>
    </location>
</feature>
<feature type="transmembrane region" description="Helical" evidence="2">
    <location>
        <begin position="12"/>
        <end position="31"/>
    </location>
</feature>
<organism evidence="4 5">
    <name type="scientific">Candidatus Kaiserbacteria bacterium RIFCSPHIGHO2_02_FULL_55_25</name>
    <dbReference type="NCBI Taxonomy" id="1798498"/>
    <lineage>
        <taxon>Bacteria</taxon>
        <taxon>Candidatus Kaiseribacteriota</taxon>
    </lineage>
</organism>
<evidence type="ECO:0000256" key="2">
    <source>
        <dbReference type="SAM" id="Phobius"/>
    </source>
</evidence>
<feature type="compositionally biased region" description="Low complexity" evidence="1">
    <location>
        <begin position="42"/>
        <end position="55"/>
    </location>
</feature>
<keyword evidence="2" id="KW-0472">Membrane</keyword>
<dbReference type="EMBL" id="MFLL01000024">
    <property type="protein sequence ID" value="OGG68986.1"/>
    <property type="molecule type" value="Genomic_DNA"/>
</dbReference>
<dbReference type="InterPro" id="IPR055706">
    <property type="entry name" value="Slg1/2_DUF7282"/>
</dbReference>
<dbReference type="Pfam" id="PF23951">
    <property type="entry name" value="DUF7282"/>
    <property type="match status" value="1"/>
</dbReference>
<accession>A0A1F6E5Q0</accession>
<feature type="region of interest" description="Disordered" evidence="1">
    <location>
        <begin position="38"/>
        <end position="57"/>
    </location>
</feature>
<keyword evidence="2" id="KW-1133">Transmembrane helix</keyword>
<keyword evidence="2" id="KW-0812">Transmembrane</keyword>
<proteinExistence type="predicted"/>
<dbReference type="Proteomes" id="UP000176914">
    <property type="component" value="Unassembled WGS sequence"/>
</dbReference>
<evidence type="ECO:0000256" key="1">
    <source>
        <dbReference type="SAM" id="MobiDB-lite"/>
    </source>
</evidence>
<sequence>MRSMDIKNRNTQAIIGAAVVVVVLLAAWLMFARPVGNGGTATDTKTPSESTSTEEALNPSMVGTGEAVTVRDQAAGTSVSVASVTLNEMGWVAIRDESGRVLGAARFDAGTWSDMSVPLLRATAAAGSYQVLLYVDDGDKQYDLHKDILIMGANGEVAGTTFKTL</sequence>
<comment type="caution">
    <text evidence="4">The sequence shown here is derived from an EMBL/GenBank/DDBJ whole genome shotgun (WGS) entry which is preliminary data.</text>
</comment>
<name>A0A1F6E5Q0_9BACT</name>
<evidence type="ECO:0000259" key="3">
    <source>
        <dbReference type="Pfam" id="PF23951"/>
    </source>
</evidence>
<evidence type="ECO:0000313" key="5">
    <source>
        <dbReference type="Proteomes" id="UP000176914"/>
    </source>
</evidence>